<name>D7G0I9_ECTSI</name>
<dbReference type="InterPro" id="IPR034733">
    <property type="entry name" value="AcCoA_carboxyl_beta"/>
</dbReference>
<dbReference type="PROSITE" id="PS50989">
    <property type="entry name" value="COA_CT_CTER"/>
    <property type="match status" value="1"/>
</dbReference>
<organism evidence="2 3">
    <name type="scientific">Ectocarpus siliculosus</name>
    <name type="common">Brown alga</name>
    <name type="synonym">Conferva siliculosa</name>
    <dbReference type="NCBI Taxonomy" id="2880"/>
    <lineage>
        <taxon>Eukaryota</taxon>
        <taxon>Sar</taxon>
        <taxon>Stramenopiles</taxon>
        <taxon>Ochrophyta</taxon>
        <taxon>PX clade</taxon>
        <taxon>Phaeophyceae</taxon>
        <taxon>Ectocarpales</taxon>
        <taxon>Ectocarpaceae</taxon>
        <taxon>Ectocarpus</taxon>
    </lineage>
</organism>
<dbReference type="InterPro" id="IPR011763">
    <property type="entry name" value="COA_CT_C"/>
</dbReference>
<evidence type="ECO:0000313" key="3">
    <source>
        <dbReference type="Proteomes" id="UP000002630"/>
    </source>
</evidence>
<keyword evidence="3" id="KW-1185">Reference proteome</keyword>
<dbReference type="EMBL" id="FN649733">
    <property type="protein sequence ID" value="CBJ33018.1"/>
    <property type="molecule type" value="Genomic_DNA"/>
</dbReference>
<sequence length="231" mass="25413">MVLKYGALIVDALVEYKQPVFVYIPPHAELRGGAWVVVDSTVNANVMEMYAANGARGGVLEANGAASIKFRNKDLLKTAHRLDPVLMELDAKLSACTEEGGDRRNISAALAERETRVIGVYRQVAVQFADLHDTPGRMEARGAVRKVVPWTESRSFFFWRLRRRLAEFDLRRQAGSIKGHMEQLRFGRVSTQVSELASASPEAVVEGLLSAKGGLSKSARQALLERLSSSS</sequence>
<gene>
    <name evidence="2" type="primary">ACC</name>
    <name evidence="2" type="ORF">Esi_0403_0025</name>
</gene>
<dbReference type="Pfam" id="PF01039">
    <property type="entry name" value="Carboxyl_trans"/>
    <property type="match status" value="1"/>
</dbReference>
<dbReference type="OrthoDB" id="14612at2759"/>
<reference evidence="2 3" key="1">
    <citation type="journal article" date="2010" name="Nature">
        <title>The Ectocarpus genome and the independent evolution of multicellularity in brown algae.</title>
        <authorList>
            <person name="Cock J.M."/>
            <person name="Sterck L."/>
            <person name="Rouze P."/>
            <person name="Scornet D."/>
            <person name="Allen A.E."/>
            <person name="Amoutzias G."/>
            <person name="Anthouard V."/>
            <person name="Artiguenave F."/>
            <person name="Aury J.M."/>
            <person name="Badger J.H."/>
            <person name="Beszteri B."/>
            <person name="Billiau K."/>
            <person name="Bonnet E."/>
            <person name="Bothwell J.H."/>
            <person name="Bowler C."/>
            <person name="Boyen C."/>
            <person name="Brownlee C."/>
            <person name="Carrano C.J."/>
            <person name="Charrier B."/>
            <person name="Cho G.Y."/>
            <person name="Coelho S.M."/>
            <person name="Collen J."/>
            <person name="Corre E."/>
            <person name="Da Silva C."/>
            <person name="Delage L."/>
            <person name="Delaroque N."/>
            <person name="Dittami S.M."/>
            <person name="Doulbeau S."/>
            <person name="Elias M."/>
            <person name="Farnham G."/>
            <person name="Gachon C.M."/>
            <person name="Gschloessl B."/>
            <person name="Heesch S."/>
            <person name="Jabbari K."/>
            <person name="Jubin C."/>
            <person name="Kawai H."/>
            <person name="Kimura K."/>
            <person name="Kloareg B."/>
            <person name="Kupper F.C."/>
            <person name="Lang D."/>
            <person name="Le Bail A."/>
            <person name="Leblanc C."/>
            <person name="Lerouge P."/>
            <person name="Lohr M."/>
            <person name="Lopez P.J."/>
            <person name="Martens C."/>
            <person name="Maumus F."/>
            <person name="Michel G."/>
            <person name="Miranda-Saavedra D."/>
            <person name="Morales J."/>
            <person name="Moreau H."/>
            <person name="Motomura T."/>
            <person name="Nagasato C."/>
            <person name="Napoli C.A."/>
            <person name="Nelson D.R."/>
            <person name="Nyvall-Collen P."/>
            <person name="Peters A.F."/>
            <person name="Pommier C."/>
            <person name="Potin P."/>
            <person name="Poulain J."/>
            <person name="Quesneville H."/>
            <person name="Read B."/>
            <person name="Rensing S.A."/>
            <person name="Ritter A."/>
            <person name="Rousvoal S."/>
            <person name="Samanta M."/>
            <person name="Samson G."/>
            <person name="Schroeder D.C."/>
            <person name="Segurens B."/>
            <person name="Strittmatter M."/>
            <person name="Tonon T."/>
            <person name="Tregear J.W."/>
            <person name="Valentin K."/>
            <person name="von Dassow P."/>
            <person name="Yamagishi T."/>
            <person name="Van de Peer Y."/>
            <person name="Wincker P."/>
        </authorList>
    </citation>
    <scope>NUCLEOTIDE SEQUENCE [LARGE SCALE GENOMIC DNA]</scope>
    <source>
        <strain evidence="3">Ec32 / CCAP1310/4</strain>
    </source>
</reference>
<dbReference type="Proteomes" id="UP000002630">
    <property type="component" value="Linkage Group LG08"/>
</dbReference>
<dbReference type="GO" id="GO:0006633">
    <property type="term" value="P:fatty acid biosynthetic process"/>
    <property type="evidence" value="ECO:0007669"/>
    <property type="project" value="TreeGrafter"/>
</dbReference>
<dbReference type="AlphaFoldDB" id="D7G0I9"/>
<dbReference type="EMBL" id="FN648601">
    <property type="protein sequence ID" value="CBJ33018.1"/>
    <property type="molecule type" value="Genomic_DNA"/>
</dbReference>
<dbReference type="InParanoid" id="D7G0I9"/>
<feature type="domain" description="CoA carboxyltransferase C-terminal" evidence="1">
    <location>
        <begin position="1"/>
        <end position="176"/>
    </location>
</feature>
<protein>
    <submittedName>
        <fullName evidence="2">Acetyl-CoA carboxylase, partial</fullName>
    </submittedName>
</protein>
<dbReference type="STRING" id="2880.D7G0I9"/>
<dbReference type="InterPro" id="IPR049076">
    <property type="entry name" value="ACCA"/>
</dbReference>
<dbReference type="GO" id="GO:0003989">
    <property type="term" value="F:acetyl-CoA carboxylase activity"/>
    <property type="evidence" value="ECO:0007669"/>
    <property type="project" value="InterPro"/>
</dbReference>
<dbReference type="PANTHER" id="PTHR45728:SF3">
    <property type="entry name" value="ACETYL-COA CARBOXYLASE"/>
    <property type="match status" value="1"/>
</dbReference>
<accession>D7G0I9</accession>
<proteinExistence type="predicted"/>
<dbReference type="SUPFAM" id="SSF52096">
    <property type="entry name" value="ClpP/crotonase"/>
    <property type="match status" value="1"/>
</dbReference>
<evidence type="ECO:0000313" key="2">
    <source>
        <dbReference type="EMBL" id="CBJ33018.1"/>
    </source>
</evidence>
<dbReference type="Gene3D" id="3.90.226.10">
    <property type="entry name" value="2-enoyl-CoA Hydratase, Chain A, domain 1"/>
    <property type="match status" value="1"/>
</dbReference>
<dbReference type="InterPro" id="IPR029045">
    <property type="entry name" value="ClpP/crotonase-like_dom_sf"/>
</dbReference>
<evidence type="ECO:0000259" key="1">
    <source>
        <dbReference type="PROSITE" id="PS50989"/>
    </source>
</evidence>
<dbReference type="PANTHER" id="PTHR45728">
    <property type="entry name" value="ACETYL-COA CARBOXYLASE, ISOFORM A"/>
    <property type="match status" value="1"/>
</dbReference>